<dbReference type="CDD" id="cd00130">
    <property type="entry name" value="PAS"/>
    <property type="match status" value="2"/>
</dbReference>
<dbReference type="SMART" id="SM00448">
    <property type="entry name" value="REC"/>
    <property type="match status" value="2"/>
</dbReference>
<dbReference type="PROSITE" id="PS50113">
    <property type="entry name" value="PAC"/>
    <property type="match status" value="2"/>
</dbReference>
<evidence type="ECO:0000256" key="7">
    <source>
        <dbReference type="ARBA" id="ARBA00022840"/>
    </source>
</evidence>
<dbReference type="GO" id="GO:0006355">
    <property type="term" value="P:regulation of DNA-templated transcription"/>
    <property type="evidence" value="ECO:0007669"/>
    <property type="project" value="InterPro"/>
</dbReference>
<dbReference type="SMART" id="SM00387">
    <property type="entry name" value="HATPase_c"/>
    <property type="match status" value="1"/>
</dbReference>
<sequence length="761" mass="82798">MLRTTVRALIVEDDPADAALVRHHLARLSARLEVSLVADEPSFVTALGTEPDVVLCDWNLPQFDAVRALALTRALAPEVPFIIVSGAIGEESAVRAIKLGATDYVLKDRLWRLGQSVDQALVQRDLRAAECRARETLRASEERYRALADSVPQIVWTARPDGIIEYVNRRGTEYTGQPNEPGCGWCCERFVHPDDRPRVKAVWADVIRTGVPVDVEFRLRRADGQYRWHTARQAGVRAPSGALAQWVGTCTDVHDQRLADEHLARAAHILAGVRDSVVVTDLSGVVTYWNDGATRLFGWTAAEMIGRPYLDRFPEPVRAEVGRQIRERTGSEWSGEYEDWRKDGSRVWVNARVRRFDRPEGAAAGVLKLSHDITERKRLEAQFMQAQKMEAVGQLAGGVAHDFNNLLTVINGYVGMLLADRRPDDPDRAALAAVRDAGDRAAALTSQLLAFSRKAIVAPRVLNLNDVVAQSDKLLRRLLGEDILISTDPTPTACWIEADPNQIDQVILNLAVNARDAMPTGGRLTVATRCTVLPAGDAAEPGACPSGRYVELAVRDTGCGIPDDIKSRLFDPFFTTKGPGKGTGLGLAVVHGVVKQAGGLVLVESAVGAGTTFRLLFPETAAPAVKTGSGPVPPARRGTETVLLVEDEEAVRRICRIGLESQGYVVLAAGSGRDAIEVLRGHHGPIDLVVTDVVMPEMSGRELAEAVRKVKPGVRVLYMSGYTDDAIVRHGVREAQDAFLQKPFSPLGLARKVRAVLDGAS</sequence>
<evidence type="ECO:0000256" key="8">
    <source>
        <dbReference type="ARBA" id="ARBA00023012"/>
    </source>
</evidence>
<evidence type="ECO:0000259" key="11">
    <source>
        <dbReference type="PROSITE" id="PS50110"/>
    </source>
</evidence>
<dbReference type="Pfam" id="PF00512">
    <property type="entry name" value="HisKA"/>
    <property type="match status" value="1"/>
</dbReference>
<evidence type="ECO:0000256" key="1">
    <source>
        <dbReference type="ARBA" id="ARBA00000085"/>
    </source>
</evidence>
<keyword evidence="8" id="KW-0902">Two-component regulatory system</keyword>
<evidence type="ECO:0000256" key="4">
    <source>
        <dbReference type="ARBA" id="ARBA00022679"/>
    </source>
</evidence>
<dbReference type="Gene3D" id="3.30.565.10">
    <property type="entry name" value="Histidine kinase-like ATPase, C-terminal domain"/>
    <property type="match status" value="1"/>
</dbReference>
<feature type="domain" description="PAS" evidence="12">
    <location>
        <begin position="140"/>
        <end position="210"/>
    </location>
</feature>
<dbReference type="InterPro" id="IPR003594">
    <property type="entry name" value="HATPase_dom"/>
</dbReference>
<evidence type="ECO:0000256" key="3">
    <source>
        <dbReference type="ARBA" id="ARBA00022553"/>
    </source>
</evidence>
<dbReference type="SMART" id="SM00091">
    <property type="entry name" value="PAS"/>
    <property type="match status" value="2"/>
</dbReference>
<evidence type="ECO:0000313" key="14">
    <source>
        <dbReference type="EMBL" id="QJX00504.1"/>
    </source>
</evidence>
<dbReference type="SUPFAM" id="SSF47384">
    <property type="entry name" value="Homodimeric domain of signal transducing histidine kinase"/>
    <property type="match status" value="1"/>
</dbReference>
<dbReference type="Pfam" id="PF00072">
    <property type="entry name" value="Response_reg"/>
    <property type="match status" value="2"/>
</dbReference>
<dbReference type="Pfam" id="PF00989">
    <property type="entry name" value="PAS"/>
    <property type="match status" value="1"/>
</dbReference>
<evidence type="ECO:0000256" key="5">
    <source>
        <dbReference type="ARBA" id="ARBA00022741"/>
    </source>
</evidence>
<evidence type="ECO:0000259" key="10">
    <source>
        <dbReference type="PROSITE" id="PS50109"/>
    </source>
</evidence>
<reference evidence="15" key="1">
    <citation type="submission" date="2020-05" db="EMBL/GenBank/DDBJ databases">
        <title>Frigoriglobus tundricola gen. nov., sp. nov., a psychrotolerant cellulolytic planctomycete of the family Gemmataceae with two divergent copies of 16S rRNA gene.</title>
        <authorList>
            <person name="Kulichevskaya I.S."/>
            <person name="Ivanova A.A."/>
            <person name="Naumoff D.G."/>
            <person name="Beletsky A.V."/>
            <person name="Rijpstra W.I.C."/>
            <person name="Sinninghe Damste J.S."/>
            <person name="Mardanov A.V."/>
            <person name="Ravin N.V."/>
            <person name="Dedysh S.N."/>
        </authorList>
    </citation>
    <scope>NUCLEOTIDE SEQUENCE [LARGE SCALE GENOMIC DNA]</scope>
    <source>
        <strain evidence="15">PL17</strain>
    </source>
</reference>
<dbReference type="Proteomes" id="UP000503447">
    <property type="component" value="Chromosome"/>
</dbReference>
<gene>
    <name evidence="14" type="ORF">FTUN_8134</name>
</gene>
<dbReference type="Pfam" id="PF08447">
    <property type="entry name" value="PAS_3"/>
    <property type="match status" value="1"/>
</dbReference>
<feature type="domain" description="Response regulatory" evidence="11">
    <location>
        <begin position="7"/>
        <end position="122"/>
    </location>
</feature>
<dbReference type="AlphaFoldDB" id="A0A6M5Z4W2"/>
<dbReference type="InterPro" id="IPR000700">
    <property type="entry name" value="PAS-assoc_C"/>
</dbReference>
<evidence type="ECO:0000256" key="6">
    <source>
        <dbReference type="ARBA" id="ARBA00022777"/>
    </source>
</evidence>
<dbReference type="SMART" id="SM00388">
    <property type="entry name" value="HisKA"/>
    <property type="match status" value="1"/>
</dbReference>
<dbReference type="InterPro" id="IPR011006">
    <property type="entry name" value="CheY-like_superfamily"/>
</dbReference>
<keyword evidence="7" id="KW-0067">ATP-binding</keyword>
<proteinExistence type="predicted"/>
<dbReference type="SUPFAM" id="SSF55874">
    <property type="entry name" value="ATPase domain of HSP90 chaperone/DNA topoisomerase II/histidine kinase"/>
    <property type="match status" value="1"/>
</dbReference>
<dbReference type="InterPro" id="IPR035965">
    <property type="entry name" value="PAS-like_dom_sf"/>
</dbReference>
<dbReference type="InterPro" id="IPR004358">
    <property type="entry name" value="Sig_transdc_His_kin-like_C"/>
</dbReference>
<dbReference type="EC" id="2.7.13.3" evidence="2"/>
<keyword evidence="3 9" id="KW-0597">Phosphoprotein</keyword>
<dbReference type="InterPro" id="IPR001789">
    <property type="entry name" value="Sig_transdc_resp-reg_receiver"/>
</dbReference>
<dbReference type="Gene3D" id="3.40.50.2300">
    <property type="match status" value="2"/>
</dbReference>
<feature type="domain" description="PAC" evidence="13">
    <location>
        <begin position="333"/>
        <end position="385"/>
    </location>
</feature>
<dbReference type="PROSITE" id="PS50110">
    <property type="entry name" value="RESPONSE_REGULATORY"/>
    <property type="match status" value="2"/>
</dbReference>
<keyword evidence="15" id="KW-1185">Reference proteome</keyword>
<dbReference type="PANTHER" id="PTHR43065">
    <property type="entry name" value="SENSOR HISTIDINE KINASE"/>
    <property type="match status" value="1"/>
</dbReference>
<organism evidence="14 15">
    <name type="scientific">Frigoriglobus tundricola</name>
    <dbReference type="NCBI Taxonomy" id="2774151"/>
    <lineage>
        <taxon>Bacteria</taxon>
        <taxon>Pseudomonadati</taxon>
        <taxon>Planctomycetota</taxon>
        <taxon>Planctomycetia</taxon>
        <taxon>Gemmatales</taxon>
        <taxon>Gemmataceae</taxon>
        <taxon>Frigoriglobus</taxon>
    </lineage>
</organism>
<dbReference type="InterPro" id="IPR001610">
    <property type="entry name" value="PAC"/>
</dbReference>
<dbReference type="InterPro" id="IPR036890">
    <property type="entry name" value="HATPase_C_sf"/>
</dbReference>
<dbReference type="InterPro" id="IPR013655">
    <property type="entry name" value="PAS_fold_3"/>
</dbReference>
<feature type="domain" description="PAC" evidence="13">
    <location>
        <begin position="213"/>
        <end position="265"/>
    </location>
</feature>
<dbReference type="GO" id="GO:0000155">
    <property type="term" value="F:phosphorelay sensor kinase activity"/>
    <property type="evidence" value="ECO:0007669"/>
    <property type="project" value="InterPro"/>
</dbReference>
<evidence type="ECO:0000256" key="9">
    <source>
        <dbReference type="PROSITE-ProRule" id="PRU00169"/>
    </source>
</evidence>
<accession>A0A6M5Z4W2</accession>
<dbReference type="SMART" id="SM00086">
    <property type="entry name" value="PAC"/>
    <property type="match status" value="2"/>
</dbReference>
<dbReference type="FunFam" id="3.30.450.20:FF:000099">
    <property type="entry name" value="Sensory box sensor histidine kinase"/>
    <property type="match status" value="1"/>
</dbReference>
<feature type="modified residue" description="4-aspartylphosphate" evidence="9">
    <location>
        <position position="692"/>
    </location>
</feature>
<dbReference type="KEGG" id="ftj:FTUN_8134"/>
<dbReference type="CDD" id="cd00156">
    <property type="entry name" value="REC"/>
    <property type="match status" value="2"/>
</dbReference>
<dbReference type="EMBL" id="CP053452">
    <property type="protein sequence ID" value="QJX00504.1"/>
    <property type="molecule type" value="Genomic_DNA"/>
</dbReference>
<dbReference type="InterPro" id="IPR005467">
    <property type="entry name" value="His_kinase_dom"/>
</dbReference>
<dbReference type="SUPFAM" id="SSF55785">
    <property type="entry name" value="PYP-like sensor domain (PAS domain)"/>
    <property type="match status" value="2"/>
</dbReference>
<evidence type="ECO:0000259" key="12">
    <source>
        <dbReference type="PROSITE" id="PS50112"/>
    </source>
</evidence>
<evidence type="ECO:0000259" key="13">
    <source>
        <dbReference type="PROSITE" id="PS50113"/>
    </source>
</evidence>
<comment type="catalytic activity">
    <reaction evidence="1">
        <text>ATP + protein L-histidine = ADP + protein N-phospho-L-histidine.</text>
        <dbReference type="EC" id="2.7.13.3"/>
    </reaction>
</comment>
<dbReference type="InterPro" id="IPR013767">
    <property type="entry name" value="PAS_fold"/>
</dbReference>
<protein>
    <recommendedName>
        <fullName evidence="2">histidine kinase</fullName>
        <ecNumber evidence="2">2.7.13.3</ecNumber>
    </recommendedName>
</protein>
<dbReference type="PROSITE" id="PS50109">
    <property type="entry name" value="HIS_KIN"/>
    <property type="match status" value="1"/>
</dbReference>
<dbReference type="GO" id="GO:0005524">
    <property type="term" value="F:ATP binding"/>
    <property type="evidence" value="ECO:0007669"/>
    <property type="project" value="UniProtKB-KW"/>
</dbReference>
<keyword evidence="5" id="KW-0547">Nucleotide-binding</keyword>
<dbReference type="PROSITE" id="PS50112">
    <property type="entry name" value="PAS"/>
    <property type="match status" value="2"/>
</dbReference>
<dbReference type="NCBIfam" id="TIGR00229">
    <property type="entry name" value="sensory_box"/>
    <property type="match status" value="2"/>
</dbReference>
<feature type="domain" description="Response regulatory" evidence="11">
    <location>
        <begin position="641"/>
        <end position="757"/>
    </location>
</feature>
<dbReference type="Pfam" id="PF02518">
    <property type="entry name" value="HATPase_c"/>
    <property type="match status" value="1"/>
</dbReference>
<dbReference type="Gene3D" id="3.30.450.20">
    <property type="entry name" value="PAS domain"/>
    <property type="match status" value="2"/>
</dbReference>
<dbReference type="SUPFAM" id="SSF52172">
    <property type="entry name" value="CheY-like"/>
    <property type="match status" value="2"/>
</dbReference>
<name>A0A6M5Z4W2_9BACT</name>
<feature type="domain" description="Histidine kinase" evidence="10">
    <location>
        <begin position="398"/>
        <end position="621"/>
    </location>
</feature>
<dbReference type="InterPro" id="IPR003661">
    <property type="entry name" value="HisK_dim/P_dom"/>
</dbReference>
<dbReference type="PRINTS" id="PR00344">
    <property type="entry name" value="BCTRLSENSOR"/>
</dbReference>
<dbReference type="PANTHER" id="PTHR43065:SF42">
    <property type="entry name" value="TWO-COMPONENT SENSOR PPRA"/>
    <property type="match status" value="1"/>
</dbReference>
<dbReference type="InterPro" id="IPR036097">
    <property type="entry name" value="HisK_dim/P_sf"/>
</dbReference>
<dbReference type="InterPro" id="IPR000014">
    <property type="entry name" value="PAS"/>
</dbReference>
<evidence type="ECO:0000256" key="2">
    <source>
        <dbReference type="ARBA" id="ARBA00012438"/>
    </source>
</evidence>
<feature type="domain" description="PAS" evidence="12">
    <location>
        <begin position="262"/>
        <end position="316"/>
    </location>
</feature>
<dbReference type="CDD" id="cd00082">
    <property type="entry name" value="HisKA"/>
    <property type="match status" value="1"/>
</dbReference>
<feature type="modified residue" description="4-aspartylphosphate" evidence="9">
    <location>
        <position position="57"/>
    </location>
</feature>
<evidence type="ECO:0000313" key="15">
    <source>
        <dbReference type="Proteomes" id="UP000503447"/>
    </source>
</evidence>
<keyword evidence="4" id="KW-0808">Transferase</keyword>
<dbReference type="Gene3D" id="1.10.287.130">
    <property type="match status" value="1"/>
</dbReference>
<keyword evidence="6" id="KW-0418">Kinase</keyword>
<dbReference type="RefSeq" id="WP_171475237.1">
    <property type="nucleotide sequence ID" value="NZ_CP053452.2"/>
</dbReference>